<sequence length="79" mass="9312">MSYHDSVQTLLPAMFVERDFDLTIKLNEQQIFHKRYSVEETREKVLEDLDPYTNYTFILIAVNNALNKSSAEQIVIIFI</sequence>
<dbReference type="Gene3D" id="2.60.40.10">
    <property type="entry name" value="Immunoglobulins"/>
    <property type="match status" value="1"/>
</dbReference>
<dbReference type="OrthoDB" id="7660885at2759"/>
<name>A0A7J7KH95_BUGNE</name>
<dbReference type="AlphaFoldDB" id="A0A7J7KH95"/>
<dbReference type="InterPro" id="IPR003961">
    <property type="entry name" value="FN3_dom"/>
</dbReference>
<gene>
    <name evidence="1" type="ORF">EB796_004070</name>
</gene>
<comment type="caution">
    <text evidence="1">The sequence shown here is derived from an EMBL/GenBank/DDBJ whole genome shotgun (WGS) entry which is preliminary data.</text>
</comment>
<accession>A0A7J7KH95</accession>
<organism evidence="1 2">
    <name type="scientific">Bugula neritina</name>
    <name type="common">Brown bryozoan</name>
    <name type="synonym">Sertularia neritina</name>
    <dbReference type="NCBI Taxonomy" id="10212"/>
    <lineage>
        <taxon>Eukaryota</taxon>
        <taxon>Metazoa</taxon>
        <taxon>Spiralia</taxon>
        <taxon>Lophotrochozoa</taxon>
        <taxon>Bryozoa</taxon>
        <taxon>Gymnolaemata</taxon>
        <taxon>Cheilostomatida</taxon>
        <taxon>Flustrina</taxon>
        <taxon>Buguloidea</taxon>
        <taxon>Bugulidae</taxon>
        <taxon>Bugula</taxon>
    </lineage>
</organism>
<dbReference type="CDD" id="cd00063">
    <property type="entry name" value="FN3"/>
    <property type="match status" value="1"/>
</dbReference>
<evidence type="ECO:0000313" key="1">
    <source>
        <dbReference type="EMBL" id="KAF6037635.1"/>
    </source>
</evidence>
<dbReference type="InterPro" id="IPR013783">
    <property type="entry name" value="Ig-like_fold"/>
</dbReference>
<proteinExistence type="predicted"/>
<keyword evidence="2" id="KW-1185">Reference proteome</keyword>
<dbReference type="EMBL" id="VXIV02000538">
    <property type="protein sequence ID" value="KAF6037635.1"/>
    <property type="molecule type" value="Genomic_DNA"/>
</dbReference>
<evidence type="ECO:0000313" key="2">
    <source>
        <dbReference type="Proteomes" id="UP000593567"/>
    </source>
</evidence>
<dbReference type="SUPFAM" id="SSF49265">
    <property type="entry name" value="Fibronectin type III"/>
    <property type="match status" value="1"/>
</dbReference>
<reference evidence="1" key="1">
    <citation type="submission" date="2020-06" db="EMBL/GenBank/DDBJ databases">
        <title>Draft genome of Bugula neritina, a colonial animal packing powerful symbionts and potential medicines.</title>
        <authorList>
            <person name="Rayko M."/>
        </authorList>
    </citation>
    <scope>NUCLEOTIDE SEQUENCE [LARGE SCALE GENOMIC DNA]</scope>
    <source>
        <strain evidence="1">Kwan_BN1</strain>
    </source>
</reference>
<protein>
    <submittedName>
        <fullName evidence="1">Uncharacterized protein</fullName>
    </submittedName>
</protein>
<dbReference type="InterPro" id="IPR036116">
    <property type="entry name" value="FN3_sf"/>
</dbReference>
<dbReference type="Proteomes" id="UP000593567">
    <property type="component" value="Unassembled WGS sequence"/>
</dbReference>